<organism evidence="1 2">
    <name type="scientific">Austropuccinia psidii MF-1</name>
    <dbReference type="NCBI Taxonomy" id="1389203"/>
    <lineage>
        <taxon>Eukaryota</taxon>
        <taxon>Fungi</taxon>
        <taxon>Dikarya</taxon>
        <taxon>Basidiomycota</taxon>
        <taxon>Pucciniomycotina</taxon>
        <taxon>Pucciniomycetes</taxon>
        <taxon>Pucciniales</taxon>
        <taxon>Sphaerophragmiaceae</taxon>
        <taxon>Austropuccinia</taxon>
    </lineage>
</organism>
<reference evidence="1" key="1">
    <citation type="submission" date="2021-03" db="EMBL/GenBank/DDBJ databases">
        <title>Draft genome sequence of rust myrtle Austropuccinia psidii MF-1, a brazilian biotype.</title>
        <authorList>
            <person name="Quecine M.C."/>
            <person name="Pachon D.M.R."/>
            <person name="Bonatelli M.L."/>
            <person name="Correr F.H."/>
            <person name="Franceschini L.M."/>
            <person name="Leite T.F."/>
            <person name="Margarido G.R.A."/>
            <person name="Almeida C.A."/>
            <person name="Ferrarezi J.A."/>
            <person name="Labate C.A."/>
        </authorList>
    </citation>
    <scope>NUCLEOTIDE SEQUENCE</scope>
    <source>
        <strain evidence="1">MF-1</strain>
    </source>
</reference>
<dbReference type="AlphaFoldDB" id="A0A9Q3F214"/>
<keyword evidence="2" id="KW-1185">Reference proteome</keyword>
<accession>A0A9Q3F214</accession>
<dbReference type="OrthoDB" id="2595244at2759"/>
<gene>
    <name evidence="1" type="ORF">O181_071059</name>
</gene>
<sequence length="96" mass="10976">MKEKFIYLLFKYKNAFATDKEPLGSIIGHEIDIILTVEKPYPPLFRKPAYPANPKDRESLEVHIKELMDLGVLMKVGNNEQVEVTIPVIIACNYGK</sequence>
<dbReference type="EMBL" id="AVOT02036768">
    <property type="protein sequence ID" value="MBW0531344.1"/>
    <property type="molecule type" value="Genomic_DNA"/>
</dbReference>
<dbReference type="Proteomes" id="UP000765509">
    <property type="component" value="Unassembled WGS sequence"/>
</dbReference>
<evidence type="ECO:0000313" key="1">
    <source>
        <dbReference type="EMBL" id="MBW0531344.1"/>
    </source>
</evidence>
<proteinExistence type="predicted"/>
<comment type="caution">
    <text evidence="1">The sequence shown here is derived from an EMBL/GenBank/DDBJ whole genome shotgun (WGS) entry which is preliminary data.</text>
</comment>
<name>A0A9Q3F214_9BASI</name>
<protein>
    <submittedName>
        <fullName evidence="1">Uncharacterized protein</fullName>
    </submittedName>
</protein>
<evidence type="ECO:0000313" key="2">
    <source>
        <dbReference type="Proteomes" id="UP000765509"/>
    </source>
</evidence>